<dbReference type="EMBL" id="JAYGHT010000068">
    <property type="protein sequence ID" value="MEA5519684.1"/>
    <property type="molecule type" value="Genomic_DNA"/>
</dbReference>
<feature type="domain" description="Glycosyltransferase 2-like" evidence="1">
    <location>
        <begin position="6"/>
        <end position="129"/>
    </location>
</feature>
<dbReference type="SUPFAM" id="SSF53448">
    <property type="entry name" value="Nucleotide-diphospho-sugar transferases"/>
    <property type="match status" value="1"/>
</dbReference>
<protein>
    <submittedName>
        <fullName evidence="2">Glycosyltransferase family 2 protein</fullName>
        <ecNumber evidence="2">2.4.-.-</ecNumber>
    </submittedName>
</protein>
<organism evidence="2 3">
    <name type="scientific">Limnoraphis robusta CCNP1315</name>
    <dbReference type="NCBI Taxonomy" id="3110306"/>
    <lineage>
        <taxon>Bacteria</taxon>
        <taxon>Bacillati</taxon>
        <taxon>Cyanobacteriota</taxon>
        <taxon>Cyanophyceae</taxon>
        <taxon>Oscillatoriophycideae</taxon>
        <taxon>Oscillatoriales</taxon>
        <taxon>Sirenicapillariaceae</taxon>
        <taxon>Limnoraphis</taxon>
    </lineage>
</organism>
<dbReference type="InterPro" id="IPR050834">
    <property type="entry name" value="Glycosyltransf_2"/>
</dbReference>
<dbReference type="InterPro" id="IPR029044">
    <property type="entry name" value="Nucleotide-diphossugar_trans"/>
</dbReference>
<dbReference type="Gene3D" id="3.90.550.10">
    <property type="entry name" value="Spore Coat Polysaccharide Biosynthesis Protein SpsA, Chain A"/>
    <property type="match status" value="1"/>
</dbReference>
<evidence type="ECO:0000259" key="1">
    <source>
        <dbReference type="Pfam" id="PF00535"/>
    </source>
</evidence>
<dbReference type="Pfam" id="PF00535">
    <property type="entry name" value="Glycos_transf_2"/>
    <property type="match status" value="1"/>
</dbReference>
<name>A0ABU5TXL5_9CYAN</name>
<comment type="caution">
    <text evidence="2">The sequence shown here is derived from an EMBL/GenBank/DDBJ whole genome shotgun (WGS) entry which is preliminary data.</text>
</comment>
<keyword evidence="2" id="KW-0328">Glycosyltransferase</keyword>
<reference evidence="2 3" key="1">
    <citation type="submission" date="2023-12" db="EMBL/GenBank/DDBJ databases">
        <title>Baltic Sea Cyanobacteria.</title>
        <authorList>
            <person name="Delbaje E."/>
            <person name="Fewer D.P."/>
            <person name="Shishido T.K."/>
        </authorList>
    </citation>
    <scope>NUCLEOTIDE SEQUENCE [LARGE SCALE GENOMIC DNA]</scope>
    <source>
        <strain evidence="2 3">CCNP 1315</strain>
    </source>
</reference>
<evidence type="ECO:0000313" key="2">
    <source>
        <dbReference type="EMBL" id="MEA5519684.1"/>
    </source>
</evidence>
<dbReference type="CDD" id="cd00761">
    <property type="entry name" value="Glyco_tranf_GTA_type"/>
    <property type="match status" value="1"/>
</dbReference>
<sequence>MNPKVSIITPAYNAEQYIPKAIQSTLSQTEPDIEMIVVDDGSTDQTVKIVQEFSDQRLRLLQNDTNRGISYSRNRALAEAKGKWIVPLDADDWYAPERIEKLLQIAEQEDADLVADDLYFIQDNVNQPQGTLFCVAKQDFNRVRSIDLMTLIESNMKPARVSPHLGLTKPLMKREFLSQNSIEYDCRLSSAEDFLLYAMCLLKGGKFIVIPEAYYYYRRSRPGSASTDQKLQILNQLYLVNHFLLQQESVSQNPQLKQLVHQYFLQVEQEMNYYRVIKPIKEKGLLVGLFKTLSDLSLLTLTLKQISYILKRRFSNH</sequence>
<dbReference type="Proteomes" id="UP001301728">
    <property type="component" value="Unassembled WGS sequence"/>
</dbReference>
<proteinExistence type="predicted"/>
<dbReference type="PANTHER" id="PTHR43685:SF2">
    <property type="entry name" value="GLYCOSYLTRANSFERASE 2-LIKE DOMAIN-CONTAINING PROTEIN"/>
    <property type="match status" value="1"/>
</dbReference>
<evidence type="ECO:0000313" key="3">
    <source>
        <dbReference type="Proteomes" id="UP001301728"/>
    </source>
</evidence>
<keyword evidence="3" id="KW-1185">Reference proteome</keyword>
<dbReference type="PANTHER" id="PTHR43685">
    <property type="entry name" value="GLYCOSYLTRANSFERASE"/>
    <property type="match status" value="1"/>
</dbReference>
<dbReference type="EC" id="2.4.-.-" evidence="2"/>
<keyword evidence="2" id="KW-0808">Transferase</keyword>
<accession>A0ABU5TXL5</accession>
<dbReference type="RefSeq" id="WP_323218952.1">
    <property type="nucleotide sequence ID" value="NZ_JAYGHT010000068.1"/>
</dbReference>
<dbReference type="GO" id="GO:0016757">
    <property type="term" value="F:glycosyltransferase activity"/>
    <property type="evidence" value="ECO:0007669"/>
    <property type="project" value="UniProtKB-KW"/>
</dbReference>
<dbReference type="InterPro" id="IPR001173">
    <property type="entry name" value="Glyco_trans_2-like"/>
</dbReference>
<gene>
    <name evidence="2" type="ORF">VB854_12100</name>
</gene>